<feature type="compositionally biased region" description="Gly residues" evidence="1">
    <location>
        <begin position="34"/>
        <end position="49"/>
    </location>
</feature>
<dbReference type="EMBL" id="CCAE010000030">
    <property type="protein sequence ID" value="CDN88866.1"/>
    <property type="molecule type" value="Genomic_DNA"/>
</dbReference>
<evidence type="ECO:0000313" key="2">
    <source>
        <dbReference type="EMBL" id="CDN88866.1"/>
    </source>
</evidence>
<dbReference type="Proteomes" id="UP000028878">
    <property type="component" value="Unassembled WGS sequence"/>
</dbReference>
<dbReference type="AlphaFoldDB" id="A0A1L1PS37"/>
<sequence length="115" mass="11866">MDEQRNDFHSEGGVELQDVHNEARYKAKSSSATVGGGGHLGSSGAGVGADDGQASSTTRAGISNIAGHKDARTGDAETGLTPIFDREKVSDEIQAQVVINEGSSGRCSRTCMAEL</sequence>
<feature type="region of interest" description="Disordered" evidence="1">
    <location>
        <begin position="1"/>
        <end position="83"/>
    </location>
</feature>
<gene>
    <name evidence="2" type="ORF">BN948_03302</name>
</gene>
<organism evidence="2 3">
    <name type="scientific">Hydrogenophaga intermedia</name>
    <dbReference type="NCBI Taxonomy" id="65786"/>
    <lineage>
        <taxon>Bacteria</taxon>
        <taxon>Pseudomonadati</taxon>
        <taxon>Pseudomonadota</taxon>
        <taxon>Betaproteobacteria</taxon>
        <taxon>Burkholderiales</taxon>
        <taxon>Comamonadaceae</taxon>
        <taxon>Hydrogenophaga</taxon>
    </lineage>
</organism>
<feature type="compositionally biased region" description="Basic and acidic residues" evidence="1">
    <location>
        <begin position="1"/>
        <end position="25"/>
    </location>
</feature>
<name>A0A1L1PS37_HYDIT</name>
<protein>
    <submittedName>
        <fullName evidence="2">Hemolysin</fullName>
    </submittedName>
</protein>
<dbReference type="RefSeq" id="WP_009519697.1">
    <property type="nucleotide sequence ID" value="NZ_CCAE010000030.1"/>
</dbReference>
<reference evidence="3" key="1">
    <citation type="submission" date="2014-11" db="EMBL/GenBank/DDBJ databases">
        <title>Draft genome sequence of Hydrogenophaga intermedia S1.</title>
        <authorList>
            <person name="Gan H.M."/>
            <person name="Chew T.H."/>
            <person name="Stolz A."/>
        </authorList>
    </citation>
    <scope>NUCLEOTIDE SEQUENCE [LARGE SCALE GENOMIC DNA]</scope>
    <source>
        <strain evidence="3">S1</strain>
    </source>
</reference>
<accession>A0A1L1PS37</accession>
<evidence type="ECO:0000256" key="1">
    <source>
        <dbReference type="SAM" id="MobiDB-lite"/>
    </source>
</evidence>
<keyword evidence="3" id="KW-1185">Reference proteome</keyword>
<proteinExistence type="predicted"/>
<evidence type="ECO:0000313" key="3">
    <source>
        <dbReference type="Proteomes" id="UP000028878"/>
    </source>
</evidence>